<dbReference type="AlphaFoldDB" id="A0A0G4IWT7"/>
<dbReference type="EMBL" id="OVEO01000020">
    <property type="protein sequence ID" value="SPR02115.1"/>
    <property type="molecule type" value="Genomic_DNA"/>
</dbReference>
<gene>
    <name evidence="4" type="ORF">PBRA_007527</name>
    <name evidence="5" type="ORF">PLBR_LOCUS9330</name>
</gene>
<evidence type="ECO:0000313" key="4">
    <source>
        <dbReference type="EMBL" id="CEO99793.1"/>
    </source>
</evidence>
<dbReference type="OMA" id="LEIAPPW"/>
<comment type="similarity">
    <text evidence="1 3">Belongs to the short-chain dehydrogenases/reductases (SDR) family.</text>
</comment>
<dbReference type="GO" id="GO:0016491">
    <property type="term" value="F:oxidoreductase activity"/>
    <property type="evidence" value="ECO:0007669"/>
    <property type="project" value="UniProtKB-KW"/>
</dbReference>
<keyword evidence="2" id="KW-0560">Oxidoreductase</keyword>
<reference evidence="4 6" key="1">
    <citation type="submission" date="2015-02" db="EMBL/GenBank/DDBJ databases">
        <authorList>
            <person name="Chooi Y.-H."/>
        </authorList>
    </citation>
    <scope>NUCLEOTIDE SEQUENCE [LARGE SCALE GENOMIC DNA]</scope>
    <source>
        <strain evidence="4">E3</strain>
    </source>
</reference>
<evidence type="ECO:0000256" key="3">
    <source>
        <dbReference type="RuleBase" id="RU000363"/>
    </source>
</evidence>
<dbReference type="InterPro" id="IPR002347">
    <property type="entry name" value="SDR_fam"/>
</dbReference>
<dbReference type="PROSITE" id="PS00061">
    <property type="entry name" value="ADH_SHORT"/>
    <property type="match status" value="1"/>
</dbReference>
<evidence type="ECO:0000313" key="5">
    <source>
        <dbReference type="EMBL" id="SPR02115.1"/>
    </source>
</evidence>
<evidence type="ECO:0000256" key="2">
    <source>
        <dbReference type="ARBA" id="ARBA00023002"/>
    </source>
</evidence>
<geneLocation type="mitochondrion" evidence="5"/>
<accession>A0A0G4IWT7</accession>
<dbReference type="Proteomes" id="UP000039324">
    <property type="component" value="Unassembled WGS sequence"/>
</dbReference>
<keyword evidence="6" id="KW-1185">Reference proteome</keyword>
<dbReference type="STRING" id="37360.A0A0G4IWT7"/>
<dbReference type="PANTHER" id="PTHR43669:SF3">
    <property type="entry name" value="ALCOHOL DEHYDROGENASE, PUTATIVE (AFU_ORTHOLOGUE AFUA_3G03445)-RELATED"/>
    <property type="match status" value="1"/>
</dbReference>
<evidence type="ECO:0008006" key="8">
    <source>
        <dbReference type="Google" id="ProtNLM"/>
    </source>
</evidence>
<dbReference type="SUPFAM" id="SSF51735">
    <property type="entry name" value="NAD(P)-binding Rossmann-fold domains"/>
    <property type="match status" value="1"/>
</dbReference>
<dbReference type="OrthoDB" id="37659at2759"/>
<protein>
    <recommendedName>
        <fullName evidence="8">Oxidoreductase</fullName>
    </recommendedName>
</protein>
<sequence length="257" mass="27730">MSATAMSASGNVVVVTGGGSGIGLALARQYLADGNQVIIVGRRAELLAQVAQAHPGLEWIRADIQTELGRTDLVAQVVAKYPKVNILVNNAGIQRQVDLQADRASWAEIESEIQINLSAPIHLSMLFVQHFQKKKEVPAAIVNVTSGLAFFPLASVPVYSSTKAALHSFTWSLRHQLLGTKIRVVEIAPPAVDTDLMAPGLHKFGMNVDEFADSVYGRVRKGEDEVGCSHAEDGLVAYRKQNRAAFDNVNKLHGLKS</sequence>
<dbReference type="PRINTS" id="PR00081">
    <property type="entry name" value="GDHRDH"/>
</dbReference>
<reference evidence="5 7" key="2">
    <citation type="submission" date="2018-03" db="EMBL/GenBank/DDBJ databases">
        <authorList>
            <person name="Fogelqvist J."/>
        </authorList>
    </citation>
    <scope>NUCLEOTIDE SEQUENCE [LARGE SCALE GENOMIC DNA]</scope>
</reference>
<dbReference type="Proteomes" id="UP000290189">
    <property type="component" value="Unassembled WGS sequence"/>
</dbReference>
<dbReference type="Gene3D" id="3.40.50.720">
    <property type="entry name" value="NAD(P)-binding Rossmann-like Domain"/>
    <property type="match status" value="1"/>
</dbReference>
<keyword evidence="5" id="KW-0496">Mitochondrion</keyword>
<dbReference type="EMBL" id="CDSF01000094">
    <property type="protein sequence ID" value="CEO99793.1"/>
    <property type="molecule type" value="Genomic_DNA"/>
</dbReference>
<name>A0A0G4IWT7_PLABS</name>
<evidence type="ECO:0000256" key="1">
    <source>
        <dbReference type="ARBA" id="ARBA00006484"/>
    </source>
</evidence>
<organism evidence="4 6">
    <name type="scientific">Plasmodiophora brassicae</name>
    <name type="common">Clubroot disease agent</name>
    <dbReference type="NCBI Taxonomy" id="37360"/>
    <lineage>
        <taxon>Eukaryota</taxon>
        <taxon>Sar</taxon>
        <taxon>Rhizaria</taxon>
        <taxon>Endomyxa</taxon>
        <taxon>Phytomyxea</taxon>
        <taxon>Plasmodiophorida</taxon>
        <taxon>Plasmodiophoridae</taxon>
        <taxon>Plasmodiophora</taxon>
    </lineage>
</organism>
<proteinExistence type="inferred from homology"/>
<dbReference type="PANTHER" id="PTHR43669">
    <property type="entry name" value="5-KETO-D-GLUCONATE 5-REDUCTASE"/>
    <property type="match status" value="1"/>
</dbReference>
<evidence type="ECO:0000313" key="6">
    <source>
        <dbReference type="Proteomes" id="UP000039324"/>
    </source>
</evidence>
<dbReference type="Pfam" id="PF00106">
    <property type="entry name" value="adh_short"/>
    <property type="match status" value="1"/>
</dbReference>
<dbReference type="PRINTS" id="PR00080">
    <property type="entry name" value="SDRFAMILY"/>
</dbReference>
<dbReference type="InterPro" id="IPR036291">
    <property type="entry name" value="NAD(P)-bd_dom_sf"/>
</dbReference>
<dbReference type="InterPro" id="IPR020904">
    <property type="entry name" value="Sc_DH/Rdtase_CS"/>
</dbReference>
<evidence type="ECO:0000313" key="7">
    <source>
        <dbReference type="Proteomes" id="UP000290189"/>
    </source>
</evidence>